<evidence type="ECO:0000313" key="2">
    <source>
        <dbReference type="Proteomes" id="UP000181962"/>
    </source>
</evidence>
<protein>
    <submittedName>
        <fullName evidence="1">Uncharacterized protein</fullName>
    </submittedName>
</protein>
<name>A0A1L3F6D1_BRAJP</name>
<dbReference type="Proteomes" id="UP000181962">
    <property type="component" value="Chromosome"/>
</dbReference>
<proteinExistence type="predicted"/>
<evidence type="ECO:0000313" key="1">
    <source>
        <dbReference type="EMBL" id="APG08850.1"/>
    </source>
</evidence>
<accession>A0A1L3F6D1</accession>
<reference evidence="1 2" key="1">
    <citation type="submission" date="2016-11" db="EMBL/GenBank/DDBJ databases">
        <title>Complete Genome Sequence of Bradyrhizobium sp. strain J5, an isolated from soybean nodule in Hokkaido.</title>
        <authorList>
            <person name="Kanehara K."/>
        </authorList>
    </citation>
    <scope>NUCLEOTIDE SEQUENCE [LARGE SCALE GENOMIC DNA]</scope>
    <source>
        <strain evidence="1 2">J5</strain>
    </source>
</reference>
<organism evidence="1 2">
    <name type="scientific">Bradyrhizobium japonicum</name>
    <dbReference type="NCBI Taxonomy" id="375"/>
    <lineage>
        <taxon>Bacteria</taxon>
        <taxon>Pseudomonadati</taxon>
        <taxon>Pseudomonadota</taxon>
        <taxon>Alphaproteobacteria</taxon>
        <taxon>Hyphomicrobiales</taxon>
        <taxon>Nitrobacteraceae</taxon>
        <taxon>Bradyrhizobium</taxon>
    </lineage>
</organism>
<dbReference type="AlphaFoldDB" id="A0A1L3F6D1"/>
<sequence>MFGIDETSHRTGPYYDIRHIQFAGPILEPKGVLKATHGEVICFPDNRLIGASEQPIRKFGDRLGSRLQRKRQAMEEN</sequence>
<dbReference type="EMBL" id="CP017637">
    <property type="protein sequence ID" value="APG08850.1"/>
    <property type="molecule type" value="Genomic_DNA"/>
</dbReference>
<gene>
    <name evidence="1" type="ORF">BKD09_10955</name>
</gene>